<feature type="chain" id="PRO_5012843498" description="DUF2911 domain-containing protein" evidence="1">
    <location>
        <begin position="21"/>
        <end position="174"/>
    </location>
</feature>
<evidence type="ECO:0008006" key="4">
    <source>
        <dbReference type="Google" id="ProtNLM"/>
    </source>
</evidence>
<gene>
    <name evidence="2" type="ORF">SAMN05660226_01719</name>
</gene>
<dbReference type="AlphaFoldDB" id="A0A1T5BTL8"/>
<protein>
    <recommendedName>
        <fullName evidence="4">DUF2911 domain-containing protein</fullName>
    </recommendedName>
</protein>
<dbReference type="InterPro" id="IPR021314">
    <property type="entry name" value="DUF2911"/>
</dbReference>
<sequence>MKASVLSLLFVATLSVSSFAQQDKSQRASPPDSVNVTTDDGVTIKIHYSKPSLNGRQLGSADFVPLGKRWRTGANETTTFEVDKDVLIQGQLLPAGKYGLSSIPDQYSTTLIFNKVWDQWGTRYDESADVLRVAATPTNSDESREQFTITADKTGTVALLWGTWRVPFTVKAAK</sequence>
<dbReference type="Proteomes" id="UP000190541">
    <property type="component" value="Unassembled WGS sequence"/>
</dbReference>
<organism evidence="2 3">
    <name type="scientific">Parapedobacter luteus</name>
    <dbReference type="NCBI Taxonomy" id="623280"/>
    <lineage>
        <taxon>Bacteria</taxon>
        <taxon>Pseudomonadati</taxon>
        <taxon>Bacteroidota</taxon>
        <taxon>Sphingobacteriia</taxon>
        <taxon>Sphingobacteriales</taxon>
        <taxon>Sphingobacteriaceae</taxon>
        <taxon>Parapedobacter</taxon>
    </lineage>
</organism>
<accession>A0A1T5BTL8</accession>
<evidence type="ECO:0000313" key="2">
    <source>
        <dbReference type="EMBL" id="SKB50303.1"/>
    </source>
</evidence>
<evidence type="ECO:0000313" key="3">
    <source>
        <dbReference type="Proteomes" id="UP000190541"/>
    </source>
</evidence>
<feature type="signal peptide" evidence="1">
    <location>
        <begin position="1"/>
        <end position="20"/>
    </location>
</feature>
<reference evidence="2 3" key="1">
    <citation type="submission" date="2017-02" db="EMBL/GenBank/DDBJ databases">
        <authorList>
            <person name="Peterson S.W."/>
        </authorList>
    </citation>
    <scope>NUCLEOTIDE SEQUENCE [LARGE SCALE GENOMIC DNA]</scope>
    <source>
        <strain evidence="2 3">DSM 22899</strain>
    </source>
</reference>
<dbReference type="Pfam" id="PF11138">
    <property type="entry name" value="DUF2911"/>
    <property type="match status" value="1"/>
</dbReference>
<keyword evidence="1" id="KW-0732">Signal</keyword>
<proteinExistence type="predicted"/>
<dbReference type="RefSeq" id="WP_079716391.1">
    <property type="nucleotide sequence ID" value="NZ_FUYS01000003.1"/>
</dbReference>
<dbReference type="OrthoDB" id="195456at2"/>
<dbReference type="STRING" id="623280.SAMN05660226_01719"/>
<name>A0A1T5BTL8_9SPHI</name>
<dbReference type="EMBL" id="FUYS01000003">
    <property type="protein sequence ID" value="SKB50303.1"/>
    <property type="molecule type" value="Genomic_DNA"/>
</dbReference>
<keyword evidence="3" id="KW-1185">Reference proteome</keyword>
<evidence type="ECO:0000256" key="1">
    <source>
        <dbReference type="SAM" id="SignalP"/>
    </source>
</evidence>